<protein>
    <recommendedName>
        <fullName evidence="1">Ribosomal RNA large subunit methyltransferase J</fullName>
        <ecNumber evidence="1">2.1.1.266</ecNumber>
    </recommendedName>
    <alternativeName>
        <fullName evidence="1">23S rRNA (adenine(2030)-N6)-methyltransferase</fullName>
    </alternativeName>
    <alternativeName>
        <fullName evidence="1">23S rRNA m6A2030 methyltransferase</fullName>
    </alternativeName>
</protein>
<dbReference type="InterPro" id="IPR007473">
    <property type="entry name" value="RlmJ"/>
</dbReference>
<keyword evidence="3" id="KW-1185">Reference proteome</keyword>
<comment type="function">
    <text evidence="1">Specifically methylates the adenine in position 2030 of 23S rRNA.</text>
</comment>
<dbReference type="PANTHER" id="PTHR37426:SF1">
    <property type="entry name" value="RIBOSOMAL RNA LARGE SUBUNIT METHYLTRANSFERASE J"/>
    <property type="match status" value="1"/>
</dbReference>
<accession>A0ABT5UHP7</accession>
<reference evidence="2 3" key="1">
    <citation type="submission" date="2022-11" db="EMBL/GenBank/DDBJ databases">
        <title>Spartinivicinus poritis sp. nov., isolated from scleractinian coral Porites lutea.</title>
        <authorList>
            <person name="Zhang G."/>
            <person name="Cai L."/>
            <person name="Wei Q."/>
        </authorList>
    </citation>
    <scope>NUCLEOTIDE SEQUENCE [LARGE SCALE GENOMIC DNA]</scope>
    <source>
        <strain evidence="2 3">A2-2</strain>
    </source>
</reference>
<evidence type="ECO:0000313" key="2">
    <source>
        <dbReference type="EMBL" id="MDE1464549.1"/>
    </source>
</evidence>
<evidence type="ECO:0000313" key="3">
    <source>
        <dbReference type="Proteomes" id="UP001528823"/>
    </source>
</evidence>
<keyword evidence="1" id="KW-0949">S-adenosyl-L-methionine</keyword>
<comment type="caution">
    <text evidence="1">Lacks conserved residue(s) required for the propagation of feature annotation.</text>
</comment>
<keyword evidence="1" id="KW-0489">Methyltransferase</keyword>
<keyword evidence="1" id="KW-0808">Transferase</keyword>
<evidence type="ECO:0000256" key="1">
    <source>
        <dbReference type="HAMAP-Rule" id="MF_00934"/>
    </source>
</evidence>
<dbReference type="SUPFAM" id="SSF53335">
    <property type="entry name" value="S-adenosyl-L-methionine-dependent methyltransferases"/>
    <property type="match status" value="1"/>
</dbReference>
<comment type="catalytic activity">
    <reaction evidence="1">
        <text>adenosine(2030) in 23S rRNA + S-adenosyl-L-methionine = N(6)-methyladenosine(2030) in 23S rRNA + S-adenosyl-L-homocysteine + H(+)</text>
        <dbReference type="Rhea" id="RHEA:43736"/>
        <dbReference type="Rhea" id="RHEA-COMP:10668"/>
        <dbReference type="Rhea" id="RHEA-COMP:10669"/>
        <dbReference type="ChEBI" id="CHEBI:15378"/>
        <dbReference type="ChEBI" id="CHEBI:57856"/>
        <dbReference type="ChEBI" id="CHEBI:59789"/>
        <dbReference type="ChEBI" id="CHEBI:74411"/>
        <dbReference type="ChEBI" id="CHEBI:74449"/>
        <dbReference type="EC" id="2.1.1.266"/>
    </reaction>
</comment>
<dbReference type="InterPro" id="IPR029063">
    <property type="entry name" value="SAM-dependent_MTases_sf"/>
</dbReference>
<dbReference type="HAMAP" id="MF_00934">
    <property type="entry name" value="23SrRNA_methyltr_J"/>
    <property type="match status" value="1"/>
</dbReference>
<feature type="site" description="Interaction with substrate rRNA" evidence="1">
    <location>
        <position position="4"/>
    </location>
</feature>
<feature type="binding site" evidence="1">
    <location>
        <position position="43"/>
    </location>
    <ligand>
        <name>S-adenosyl-L-methionine</name>
        <dbReference type="ChEBI" id="CHEBI:59789"/>
    </ligand>
</feature>
<keyword evidence="1" id="KW-0698">rRNA processing</keyword>
<dbReference type="Proteomes" id="UP001528823">
    <property type="component" value="Unassembled WGS sequence"/>
</dbReference>
<keyword evidence="1" id="KW-0694">RNA-binding</keyword>
<organism evidence="2 3">
    <name type="scientific">Spartinivicinus poritis</name>
    <dbReference type="NCBI Taxonomy" id="2994640"/>
    <lineage>
        <taxon>Bacteria</taxon>
        <taxon>Pseudomonadati</taxon>
        <taxon>Pseudomonadota</taxon>
        <taxon>Gammaproteobacteria</taxon>
        <taxon>Oceanospirillales</taxon>
        <taxon>Zooshikellaceae</taxon>
        <taxon>Spartinivicinus</taxon>
    </lineage>
</organism>
<feature type="binding site" evidence="1">
    <location>
        <position position="101"/>
    </location>
    <ligand>
        <name>S-adenosyl-L-methionine</name>
        <dbReference type="ChEBI" id="CHEBI:59789"/>
    </ligand>
</feature>
<feature type="binding site" evidence="1">
    <location>
        <position position="119"/>
    </location>
    <ligand>
        <name>S-adenosyl-L-methionine</name>
        <dbReference type="ChEBI" id="CHEBI:59789"/>
    </ligand>
</feature>
<dbReference type="Gene3D" id="3.40.50.150">
    <property type="entry name" value="Vaccinia Virus protein VP39"/>
    <property type="match status" value="1"/>
</dbReference>
<dbReference type="Pfam" id="PF04378">
    <property type="entry name" value="RsmJ"/>
    <property type="match status" value="1"/>
</dbReference>
<name>A0ABT5UHP7_9GAMM</name>
<feature type="active site" description="Proton acceptor" evidence="1">
    <location>
        <position position="165"/>
    </location>
</feature>
<feature type="binding site" evidence="1">
    <location>
        <position position="19"/>
    </location>
    <ligand>
        <name>S-adenosyl-L-methionine</name>
        <dbReference type="ChEBI" id="CHEBI:59789"/>
    </ligand>
</feature>
<dbReference type="PANTHER" id="PTHR37426">
    <property type="entry name" value="RIBOSOMAL RNA LARGE SUBUNIT METHYLTRANSFERASE J"/>
    <property type="match status" value="1"/>
</dbReference>
<dbReference type="EC" id="2.1.1.266" evidence="1"/>
<dbReference type="RefSeq" id="WP_274690875.1">
    <property type="nucleotide sequence ID" value="NZ_JAPMOU010000037.1"/>
</dbReference>
<dbReference type="EMBL" id="JAPMOU010000037">
    <property type="protein sequence ID" value="MDE1464549.1"/>
    <property type="molecule type" value="Genomic_DNA"/>
</dbReference>
<comment type="subunit">
    <text evidence="1">Monomer.</text>
</comment>
<feature type="binding site" evidence="1">
    <location>
        <position position="165"/>
    </location>
    <ligand>
        <name>S-adenosyl-L-methionine</name>
        <dbReference type="ChEBI" id="CHEBI:59789"/>
    </ligand>
</feature>
<comment type="similarity">
    <text evidence="1">Belongs to the RlmJ family.</text>
</comment>
<proteinExistence type="inferred from homology"/>
<comment type="caution">
    <text evidence="2">The sequence shown here is derived from an EMBL/GenBank/DDBJ whole genome shotgun (WGS) entry which is preliminary data.</text>
</comment>
<sequence length="279" mass="31549">MLSYRHAFHAGNHADVLKHLTEVLILDHLLQKQGKPLCYIDTHSGPGMYALLQGYAQQNAEYETGISKLWQQANLPEPLARYVEVVAAHNPGGALKCYPGSPAIARQLLKPDDRLQLFELHPKDCELLQEWSKGNQRIRVQRESGFERLTAILPPPERRALVLIDPPYEVKQDYQQVITVLQKALKRFATGVYLLWYPLLARPEIQAMERKLKQLADRYLHASLQVQDSGSGGMYGSAVFVINPPWRLNEQLGQCLPFLLQQLGQDSTAKISLNSHGLD</sequence>
<gene>
    <name evidence="1 2" type="primary">rlmJ</name>
    <name evidence="2" type="ORF">ORQ98_21530</name>
</gene>